<proteinExistence type="predicted"/>
<feature type="transmembrane region" description="Helical" evidence="2">
    <location>
        <begin position="223"/>
        <end position="251"/>
    </location>
</feature>
<dbReference type="EMBL" id="JAICCE010000001">
    <property type="protein sequence ID" value="KAG9283792.1"/>
    <property type="molecule type" value="Genomic_DNA"/>
</dbReference>
<protein>
    <recommendedName>
        <fullName evidence="8">Fibronectin type-III domain-containing protein</fullName>
    </recommendedName>
</protein>
<dbReference type="InterPro" id="IPR013783">
    <property type="entry name" value="Ig-like_fold"/>
</dbReference>
<dbReference type="Gene3D" id="2.60.40.10">
    <property type="entry name" value="Immunoglobulins"/>
    <property type="match status" value="1"/>
</dbReference>
<evidence type="ECO:0008006" key="8">
    <source>
        <dbReference type="Google" id="ProtNLM"/>
    </source>
</evidence>
<keyword evidence="2" id="KW-0472">Membrane</keyword>
<evidence type="ECO:0000313" key="6">
    <source>
        <dbReference type="EMBL" id="KAG9283792.1"/>
    </source>
</evidence>
<feature type="chain" id="PRO_5035931049" description="Fibronectin type-III domain-containing protein" evidence="3">
    <location>
        <begin position="19"/>
        <end position="561"/>
    </location>
</feature>
<keyword evidence="3" id="KW-0732">Signal</keyword>
<accession>A0A8T2MPS8</accession>
<dbReference type="InterPro" id="IPR015373">
    <property type="entry name" value="Interferon/interleukin_rcp_dom"/>
</dbReference>
<feature type="region of interest" description="Disordered" evidence="1">
    <location>
        <begin position="520"/>
        <end position="546"/>
    </location>
</feature>
<evidence type="ECO:0000256" key="1">
    <source>
        <dbReference type="SAM" id="MobiDB-lite"/>
    </source>
</evidence>
<dbReference type="Pfam" id="PF01108">
    <property type="entry name" value="Tissue_fac"/>
    <property type="match status" value="1"/>
</dbReference>
<name>A0A8T2MPS8_ASTMX</name>
<dbReference type="OrthoDB" id="9908819at2759"/>
<dbReference type="Proteomes" id="UP000752171">
    <property type="component" value="Unassembled WGS sequence"/>
</dbReference>
<dbReference type="GO" id="GO:0005886">
    <property type="term" value="C:plasma membrane"/>
    <property type="evidence" value="ECO:0007669"/>
    <property type="project" value="TreeGrafter"/>
</dbReference>
<evidence type="ECO:0000256" key="3">
    <source>
        <dbReference type="SAM" id="SignalP"/>
    </source>
</evidence>
<dbReference type="InterPro" id="IPR050650">
    <property type="entry name" value="Type-II_Cytokine-TF_Rcpt"/>
</dbReference>
<feature type="domain" description="Interferon/interleukin receptor" evidence="5">
    <location>
        <begin position="113"/>
        <end position="198"/>
    </location>
</feature>
<dbReference type="GO" id="GO:0004896">
    <property type="term" value="F:cytokine receptor activity"/>
    <property type="evidence" value="ECO:0007669"/>
    <property type="project" value="TreeGrafter"/>
</dbReference>
<keyword evidence="2" id="KW-0812">Transmembrane</keyword>
<feature type="compositionally biased region" description="Acidic residues" evidence="1">
    <location>
        <begin position="526"/>
        <end position="542"/>
    </location>
</feature>
<reference evidence="6 7" key="1">
    <citation type="submission" date="2021-07" db="EMBL/GenBank/DDBJ databases">
        <authorList>
            <person name="Imarazene B."/>
            <person name="Zahm M."/>
            <person name="Klopp C."/>
            <person name="Cabau C."/>
            <person name="Beille S."/>
            <person name="Jouanno E."/>
            <person name="Castinel A."/>
            <person name="Lluch J."/>
            <person name="Gil L."/>
            <person name="Kuchtly C."/>
            <person name="Lopez Roques C."/>
            <person name="Donnadieu C."/>
            <person name="Parrinello H."/>
            <person name="Journot L."/>
            <person name="Du K."/>
            <person name="Schartl M."/>
            <person name="Retaux S."/>
            <person name="Guiguen Y."/>
        </authorList>
    </citation>
    <scope>NUCLEOTIDE SEQUENCE [LARGE SCALE GENOMIC DNA]</scope>
    <source>
        <strain evidence="6">Pach_M1</strain>
        <tissue evidence="6">Testis</tissue>
    </source>
</reference>
<gene>
    <name evidence="6" type="ORF">AMEX_G2600</name>
</gene>
<feature type="signal peptide" evidence="3">
    <location>
        <begin position="1"/>
        <end position="18"/>
    </location>
</feature>
<dbReference type="InterPro" id="IPR003961">
    <property type="entry name" value="FN3_dom"/>
</dbReference>
<evidence type="ECO:0000259" key="4">
    <source>
        <dbReference type="Pfam" id="PF01108"/>
    </source>
</evidence>
<comment type="caution">
    <text evidence="6">The sequence shown here is derived from an EMBL/GenBank/DDBJ whole genome shotgun (WGS) entry which is preliminary data.</text>
</comment>
<evidence type="ECO:0000256" key="2">
    <source>
        <dbReference type="SAM" id="Phobius"/>
    </source>
</evidence>
<evidence type="ECO:0000313" key="7">
    <source>
        <dbReference type="Proteomes" id="UP000752171"/>
    </source>
</evidence>
<dbReference type="AlphaFoldDB" id="A0A8T2MPS8"/>
<keyword evidence="2" id="KW-1133">Transmembrane helix</keyword>
<evidence type="ECO:0000259" key="5">
    <source>
        <dbReference type="Pfam" id="PF09294"/>
    </source>
</evidence>
<dbReference type="Pfam" id="PF09294">
    <property type="entry name" value="Interfer-bind"/>
    <property type="match status" value="1"/>
</dbReference>
<dbReference type="PANTHER" id="PTHR20859">
    <property type="entry name" value="INTERFERON/INTERLEUKIN RECEPTOR"/>
    <property type="match status" value="1"/>
</dbReference>
<feature type="domain" description="Fibronectin type-III" evidence="4">
    <location>
        <begin position="24"/>
        <end position="95"/>
    </location>
</feature>
<organism evidence="6 7">
    <name type="scientific">Astyanax mexicanus</name>
    <name type="common">Blind cave fish</name>
    <name type="synonym">Astyanax fasciatus mexicanus</name>
    <dbReference type="NCBI Taxonomy" id="7994"/>
    <lineage>
        <taxon>Eukaryota</taxon>
        <taxon>Metazoa</taxon>
        <taxon>Chordata</taxon>
        <taxon>Craniata</taxon>
        <taxon>Vertebrata</taxon>
        <taxon>Euteleostomi</taxon>
        <taxon>Actinopterygii</taxon>
        <taxon>Neopterygii</taxon>
        <taxon>Teleostei</taxon>
        <taxon>Ostariophysi</taxon>
        <taxon>Characiformes</taxon>
        <taxon>Characoidei</taxon>
        <taxon>Acestrorhamphidae</taxon>
        <taxon>Acestrorhamphinae</taxon>
        <taxon>Astyanax</taxon>
    </lineage>
</organism>
<dbReference type="SUPFAM" id="SSF49265">
    <property type="entry name" value="Fibronectin type III"/>
    <property type="match status" value="2"/>
</dbReference>
<dbReference type="InterPro" id="IPR036116">
    <property type="entry name" value="FN3_sf"/>
</dbReference>
<sequence>MWPLKTAFLFLFCPGFWCHDCNKTKLHFVSKNFFRELYWDEVHIPGQEVLYTVQYKPYGESVWSEIMGCQNISELFCDLSSVMRDVYGRYFVRVMVNGSCMGKYMDYTPVEQTVLGAPEVSLTVSDSSLTVIITTPPAPHNQSITEISRKWSGKPHINYELQLTNSASGAKQKIQNSSGVITVISLELNTEYCGTAFYMWTHPSSLKQSENTTFCTTLPGKSWMHILVVPGVLALFLLIILALALCQLYVMRKQRLPDMLKKMNPKRDTPPYYTDLKVKIDVVRIYSESPWNFAKPHPGVFPVVERPLVKSNGSSYAAQDCGGLPWEGNSYANQHVALVENSDSSNASSTSYGLVIPEDVEESPNSPNSSGLGDSIGSDGLVPMTLCSGGCGEPVQDLNRCSELDKALVLPVLRGEGGKLEFSLIGTSSLLANIPEVQQMAPVGERTLLLTNLVTEDEMESSDSGFASDYGRTYIPNYVQQNFTEMPCTHANPLASSSDFTSTYRQNWVPGIPLESHLSEQMTELDKEEEEEADDEEENEEDPLSRLGAIVLDGWVVKIQT</sequence>
<dbReference type="PANTHER" id="PTHR20859:SF53">
    <property type="entry name" value="INTERLEUKIN-22 RECEPTOR SUBUNIT ALPHA-1"/>
    <property type="match status" value="1"/>
</dbReference>